<organism evidence="11 12">
    <name type="scientific">Spirochaeta africana (strain ATCC 700263 / DSM 8902 / Z-7692)</name>
    <dbReference type="NCBI Taxonomy" id="889378"/>
    <lineage>
        <taxon>Bacteria</taxon>
        <taxon>Pseudomonadati</taxon>
        <taxon>Spirochaetota</taxon>
        <taxon>Spirochaetia</taxon>
        <taxon>Spirochaetales</taxon>
        <taxon>Spirochaetaceae</taxon>
        <taxon>Spirochaeta</taxon>
    </lineage>
</organism>
<dbReference type="KEGG" id="sfc:Spiaf_0559"/>
<evidence type="ECO:0000256" key="7">
    <source>
        <dbReference type="HAMAP-Rule" id="MF_01331"/>
    </source>
</evidence>
<evidence type="ECO:0000256" key="6">
    <source>
        <dbReference type="ARBA" id="ARBA00035207"/>
    </source>
</evidence>
<keyword evidence="4 7" id="KW-0689">Ribosomal protein</keyword>
<dbReference type="InterPro" id="IPR036394">
    <property type="entry name" value="Ribosomal_uL22_sf"/>
</dbReference>
<comment type="similarity">
    <text evidence="1 7 8">Belongs to the universal ribosomal protein uL22 family.</text>
</comment>
<dbReference type="Gene3D" id="3.90.470.10">
    <property type="entry name" value="Ribosomal protein L22/L17"/>
    <property type="match status" value="1"/>
</dbReference>
<name>H9UGL7_SPIAZ</name>
<dbReference type="CDD" id="cd00336">
    <property type="entry name" value="Ribosomal_L22"/>
    <property type="match status" value="1"/>
</dbReference>
<keyword evidence="2 7" id="KW-0699">rRNA-binding</keyword>
<dbReference type="Proteomes" id="UP000007383">
    <property type="component" value="Chromosome"/>
</dbReference>
<dbReference type="GO" id="GO:0006412">
    <property type="term" value="P:translation"/>
    <property type="evidence" value="ECO:0007669"/>
    <property type="project" value="UniProtKB-UniRule"/>
</dbReference>
<evidence type="ECO:0000256" key="4">
    <source>
        <dbReference type="ARBA" id="ARBA00022980"/>
    </source>
</evidence>
<dbReference type="PROSITE" id="PS00464">
    <property type="entry name" value="RIBOSOMAL_L22"/>
    <property type="match status" value="1"/>
</dbReference>
<protein>
    <recommendedName>
        <fullName evidence="6 7">Large ribosomal subunit protein uL22</fullName>
    </recommendedName>
</protein>
<dbReference type="STRING" id="889378.Spiaf_0559"/>
<evidence type="ECO:0000313" key="11">
    <source>
        <dbReference type="EMBL" id="AFG36660.1"/>
    </source>
</evidence>
<evidence type="ECO:0000256" key="1">
    <source>
        <dbReference type="ARBA" id="ARBA00009451"/>
    </source>
</evidence>
<dbReference type="HAMAP" id="MF_01331_B">
    <property type="entry name" value="Ribosomal_uL22_B"/>
    <property type="match status" value="1"/>
</dbReference>
<keyword evidence="12" id="KW-1185">Reference proteome</keyword>
<dbReference type="RefSeq" id="WP_014454657.1">
    <property type="nucleotide sequence ID" value="NC_017098.1"/>
</dbReference>
<comment type="subunit">
    <text evidence="7 9">Part of the 50S ribosomal subunit.</text>
</comment>
<dbReference type="InterPro" id="IPR018260">
    <property type="entry name" value="Ribosomal_uL22_CS"/>
</dbReference>
<evidence type="ECO:0000256" key="9">
    <source>
        <dbReference type="RuleBase" id="RU004006"/>
    </source>
</evidence>
<dbReference type="GO" id="GO:0022625">
    <property type="term" value="C:cytosolic large ribosomal subunit"/>
    <property type="evidence" value="ECO:0007669"/>
    <property type="project" value="TreeGrafter"/>
</dbReference>
<dbReference type="HOGENOM" id="CLU_083987_3_1_12"/>
<comment type="function">
    <text evidence="7 10">This protein binds specifically to 23S rRNA; its binding is stimulated by other ribosomal proteins, e.g., L4, L17, and L20. It is important during the early stages of 50S assembly. It makes multiple contacts with different domains of the 23S rRNA in the assembled 50S subunit and ribosome.</text>
</comment>
<keyword evidence="5 7" id="KW-0687">Ribonucleoprotein</keyword>
<comment type="function">
    <text evidence="7">The globular domain of the protein is located near the polypeptide exit tunnel on the outside of the subunit, while an extended beta-hairpin is found that lines the wall of the exit tunnel in the center of the 70S ribosome.</text>
</comment>
<dbReference type="NCBIfam" id="TIGR01044">
    <property type="entry name" value="rplV_bact"/>
    <property type="match status" value="1"/>
</dbReference>
<dbReference type="eggNOG" id="COG0091">
    <property type="taxonomic scope" value="Bacteria"/>
</dbReference>
<dbReference type="GO" id="GO:0003735">
    <property type="term" value="F:structural constituent of ribosome"/>
    <property type="evidence" value="ECO:0007669"/>
    <property type="project" value="InterPro"/>
</dbReference>
<dbReference type="PATRIC" id="fig|889378.3.peg.568"/>
<dbReference type="InterPro" id="IPR005727">
    <property type="entry name" value="Ribosomal_uL22_bac/chlpt-type"/>
</dbReference>
<evidence type="ECO:0000256" key="3">
    <source>
        <dbReference type="ARBA" id="ARBA00022884"/>
    </source>
</evidence>
<dbReference type="AlphaFoldDB" id="H9UGL7"/>
<evidence type="ECO:0000313" key="12">
    <source>
        <dbReference type="Proteomes" id="UP000007383"/>
    </source>
</evidence>
<reference evidence="12" key="1">
    <citation type="journal article" date="2013" name="Stand. Genomic Sci.">
        <title>Complete genome sequence of the halophilic bacterium Spirochaeta africana type strain (Z-7692(T)) from the alkaline Lake Magadi in the East African Rift.</title>
        <authorList>
            <person name="Liolos K."/>
            <person name="Abt B."/>
            <person name="Scheuner C."/>
            <person name="Teshima H."/>
            <person name="Held B."/>
            <person name="Lapidus A."/>
            <person name="Nolan M."/>
            <person name="Lucas S."/>
            <person name="Deshpande S."/>
            <person name="Cheng J.F."/>
            <person name="Tapia R."/>
            <person name="Goodwin L.A."/>
            <person name="Pitluck S."/>
            <person name="Pagani I."/>
            <person name="Ivanova N."/>
            <person name="Mavromatis K."/>
            <person name="Mikhailova N."/>
            <person name="Huntemann M."/>
            <person name="Pati A."/>
            <person name="Chen A."/>
            <person name="Palaniappan K."/>
            <person name="Land M."/>
            <person name="Rohde M."/>
            <person name="Tindall B.J."/>
            <person name="Detter J.C."/>
            <person name="Goker M."/>
            <person name="Bristow J."/>
            <person name="Eisen J.A."/>
            <person name="Markowitz V."/>
            <person name="Hugenholtz P."/>
            <person name="Woyke T."/>
            <person name="Klenk H.P."/>
            <person name="Kyrpides N.C."/>
        </authorList>
    </citation>
    <scope>NUCLEOTIDE SEQUENCE</scope>
    <source>
        <strain evidence="12">ATCC 700263 / DSM 8902 / Z-7692</strain>
    </source>
</reference>
<dbReference type="InterPro" id="IPR047867">
    <property type="entry name" value="Ribosomal_uL22_bac/org-type"/>
</dbReference>
<evidence type="ECO:0000256" key="10">
    <source>
        <dbReference type="RuleBase" id="RU004008"/>
    </source>
</evidence>
<evidence type="ECO:0000256" key="5">
    <source>
        <dbReference type="ARBA" id="ARBA00023274"/>
    </source>
</evidence>
<dbReference type="EMBL" id="CP003282">
    <property type="protein sequence ID" value="AFG36660.1"/>
    <property type="molecule type" value="Genomic_DNA"/>
</dbReference>
<dbReference type="GO" id="GO:0019843">
    <property type="term" value="F:rRNA binding"/>
    <property type="evidence" value="ECO:0007669"/>
    <property type="project" value="UniProtKB-UniRule"/>
</dbReference>
<dbReference type="PANTHER" id="PTHR13501:SF8">
    <property type="entry name" value="LARGE RIBOSOMAL SUBUNIT PROTEIN UL22M"/>
    <property type="match status" value="1"/>
</dbReference>
<dbReference type="Pfam" id="PF00237">
    <property type="entry name" value="Ribosomal_L22"/>
    <property type="match status" value="1"/>
</dbReference>
<sequence length="120" mass="13492">MANNTGYSAKAKFLLVSPSKVRRVAAVVRRRPFPEAVAILDNLPHKGAKLLQKVVRSAAANALYANKNLMEDMLFIKELRVDEGPRMKRIWRRGRGRADVLQKRMSHITVVVDEIAKAGE</sequence>
<accession>H9UGL7</accession>
<dbReference type="InterPro" id="IPR001063">
    <property type="entry name" value="Ribosomal_uL22"/>
</dbReference>
<proteinExistence type="inferred from homology"/>
<evidence type="ECO:0000256" key="2">
    <source>
        <dbReference type="ARBA" id="ARBA00022730"/>
    </source>
</evidence>
<dbReference type="PANTHER" id="PTHR13501">
    <property type="entry name" value="CHLOROPLAST 50S RIBOSOMAL PROTEIN L22-RELATED"/>
    <property type="match status" value="1"/>
</dbReference>
<gene>
    <name evidence="7" type="primary">rplV</name>
    <name evidence="11" type="ordered locus">Spiaf_0559</name>
</gene>
<keyword evidence="3 7" id="KW-0694">RNA-binding</keyword>
<dbReference type="SUPFAM" id="SSF54843">
    <property type="entry name" value="Ribosomal protein L22"/>
    <property type="match status" value="1"/>
</dbReference>
<evidence type="ECO:0000256" key="8">
    <source>
        <dbReference type="RuleBase" id="RU004005"/>
    </source>
</evidence>